<keyword evidence="4 9" id="KW-0812">Transmembrane</keyword>
<dbReference type="Pfam" id="PF04418">
    <property type="entry name" value="DUF543"/>
    <property type="match status" value="1"/>
</dbReference>
<keyword evidence="8 9" id="KW-0472">Membrane</keyword>
<evidence type="ECO:0000256" key="8">
    <source>
        <dbReference type="ARBA" id="ARBA00023136"/>
    </source>
</evidence>
<evidence type="ECO:0000256" key="7">
    <source>
        <dbReference type="ARBA" id="ARBA00023128"/>
    </source>
</evidence>
<feature type="compositionally biased region" description="Low complexity" evidence="10">
    <location>
        <begin position="67"/>
        <end position="84"/>
    </location>
</feature>
<dbReference type="Ensembl" id="ENSANIT00000019110.1">
    <property type="protein sequence ID" value="ENSANIP00000018491.1"/>
    <property type="gene ID" value="ENSANIG00000012573.1"/>
</dbReference>
<comment type="similarity">
    <text evidence="3 9">Belongs to the MICOS complex subunit Mic10 family.</text>
</comment>
<feature type="transmembrane region" description="Helical" evidence="9">
    <location>
        <begin position="120"/>
        <end position="138"/>
    </location>
</feature>
<keyword evidence="5 9" id="KW-0999">Mitochondrion inner membrane</keyword>
<evidence type="ECO:0000256" key="6">
    <source>
        <dbReference type="ARBA" id="ARBA00022989"/>
    </source>
</evidence>
<dbReference type="AlphaFoldDB" id="A0A8B9N7T3"/>
<evidence type="ECO:0000313" key="12">
    <source>
        <dbReference type="Proteomes" id="UP000694541"/>
    </source>
</evidence>
<reference evidence="11" key="2">
    <citation type="submission" date="2025-09" db="UniProtKB">
        <authorList>
            <consortium name="Ensembl"/>
        </authorList>
    </citation>
    <scope>IDENTIFICATION</scope>
</reference>
<evidence type="ECO:0000313" key="11">
    <source>
        <dbReference type="Ensembl" id="ENSANIP00000018491.1"/>
    </source>
</evidence>
<proteinExistence type="inferred from homology"/>
<keyword evidence="6 9" id="KW-1133">Transmembrane helix</keyword>
<evidence type="ECO:0000256" key="5">
    <source>
        <dbReference type="ARBA" id="ARBA00022792"/>
    </source>
</evidence>
<dbReference type="PANTHER" id="PTHR21304">
    <property type="entry name" value="MICOS COMPLEX SUBUNIT MIC10"/>
    <property type="match status" value="1"/>
</dbReference>
<evidence type="ECO:0000256" key="2">
    <source>
        <dbReference type="ARBA" id="ARBA00004434"/>
    </source>
</evidence>
<keyword evidence="12" id="KW-1185">Reference proteome</keyword>
<reference evidence="11" key="1">
    <citation type="submission" date="2025-08" db="UniProtKB">
        <authorList>
            <consortium name="Ensembl"/>
        </authorList>
    </citation>
    <scope>IDENTIFICATION</scope>
</reference>
<evidence type="ECO:0000256" key="3">
    <source>
        <dbReference type="ARBA" id="ARBA00006792"/>
    </source>
</evidence>
<comment type="function">
    <text evidence="1 9">Component of the MICOS complex, a large protein complex of the mitochondrial inner membrane that plays crucial roles in the maintenance of crista junctions, inner membrane architecture, and formation of contact sites to the outer membrane.</text>
</comment>
<dbReference type="InterPro" id="IPR007512">
    <property type="entry name" value="Mic10"/>
</dbReference>
<evidence type="ECO:0000256" key="9">
    <source>
        <dbReference type="RuleBase" id="RU363011"/>
    </source>
</evidence>
<comment type="subunit">
    <text evidence="9">Component of the mitochondrial contact site and cristae organizing system (MICOS) complex.</text>
</comment>
<keyword evidence="7 9" id="KW-0496">Mitochondrion</keyword>
<evidence type="ECO:0000256" key="1">
    <source>
        <dbReference type="ARBA" id="ARBA00002689"/>
    </source>
</evidence>
<accession>A0A8B9N7T3</accession>
<comment type="subcellular location">
    <subcellularLocation>
        <location evidence="2 9">Mitochondrion inner membrane</location>
        <topology evidence="2 9">Single-pass membrane protein</topology>
    </subcellularLocation>
</comment>
<sequence length="178" mass="18920">KLRDTRPNRDTAQALAEEVGPRKGQGCGGPGPTAQNGLLGRAQGRARRPSRPPAGNPDGGGREENLARSAAPPRAGGAADLARAARGRRRGHGLRWEGTAKMASEGELGRKWDRCLADSAVKLGAGFGLGIVFSVIFFKRKTWPIAFGSGMGLGMAYSNCQHDFQSPYLLHGKFVKEQ</sequence>
<dbReference type="Proteomes" id="UP000694541">
    <property type="component" value="Unplaced"/>
</dbReference>
<dbReference type="PANTHER" id="PTHR21304:SF0">
    <property type="entry name" value="MICOS COMPLEX SUBUNIT MIC10"/>
    <property type="match status" value="1"/>
</dbReference>
<evidence type="ECO:0000256" key="10">
    <source>
        <dbReference type="SAM" id="MobiDB-lite"/>
    </source>
</evidence>
<evidence type="ECO:0000256" key="4">
    <source>
        <dbReference type="ARBA" id="ARBA00022692"/>
    </source>
</evidence>
<name>A0A8B9N7T3_9AVES</name>
<feature type="region of interest" description="Disordered" evidence="10">
    <location>
        <begin position="1"/>
        <end position="93"/>
    </location>
</feature>
<organism evidence="11 12">
    <name type="scientific">Accipiter nisus</name>
    <name type="common">Eurasian sparrowhawk</name>
    <dbReference type="NCBI Taxonomy" id="211598"/>
    <lineage>
        <taxon>Eukaryota</taxon>
        <taxon>Metazoa</taxon>
        <taxon>Chordata</taxon>
        <taxon>Craniata</taxon>
        <taxon>Vertebrata</taxon>
        <taxon>Euteleostomi</taxon>
        <taxon>Archelosauria</taxon>
        <taxon>Archosauria</taxon>
        <taxon>Dinosauria</taxon>
        <taxon>Saurischia</taxon>
        <taxon>Theropoda</taxon>
        <taxon>Coelurosauria</taxon>
        <taxon>Aves</taxon>
        <taxon>Neognathae</taxon>
        <taxon>Neoaves</taxon>
        <taxon>Telluraves</taxon>
        <taxon>Accipitrimorphae</taxon>
        <taxon>Accipitriformes</taxon>
        <taxon>Accipitridae</taxon>
        <taxon>Accipitrinae</taxon>
        <taxon>Accipiter</taxon>
    </lineage>
</organism>
<dbReference type="GO" id="GO:0061617">
    <property type="term" value="C:MICOS complex"/>
    <property type="evidence" value="ECO:0007669"/>
    <property type="project" value="UniProtKB-UniRule"/>
</dbReference>
<protein>
    <recommendedName>
        <fullName evidence="9">MICOS complex subunit MIC10</fullName>
    </recommendedName>
</protein>